<gene>
    <name evidence="2" type="ORF">KEC16_14180</name>
</gene>
<evidence type="ECO:0000313" key="3">
    <source>
        <dbReference type="Proteomes" id="UP000680714"/>
    </source>
</evidence>
<protein>
    <submittedName>
        <fullName evidence="2">Lysophospholipid acyltransferase family protein</fullName>
    </submittedName>
</protein>
<keyword evidence="3" id="KW-1185">Reference proteome</keyword>
<accession>A0ABS5IEN0</accession>
<keyword evidence="2" id="KW-0808">Transferase</keyword>
<sequence>MGLAKRIGKNETIRGFLCWLAAQYIRLIWLTGRWQVENGHIPVAFWDQDKPFILAFWHGRLLMMMKSWRPGVPIHMLASEHRDGQLIVRTSAYFGIGSVTGSTSRGGVAALRAMMRLLKAGECVGITPDGPKGPRMRATDGIITLAKLSGCPIIPLTYSVSPRPLLRSWDRFLVPRPFGRGVFIWGEPIWVGRDADVDQVEALRQHIEQTLNAMADRADGLMGQEPVAPA</sequence>
<feature type="domain" description="DUF374" evidence="1">
    <location>
        <begin position="68"/>
        <end position="135"/>
    </location>
</feature>
<organism evidence="2 3">
    <name type="scientific">Magnetospirillum sulfuroxidans</name>
    <dbReference type="NCBI Taxonomy" id="611300"/>
    <lineage>
        <taxon>Bacteria</taxon>
        <taxon>Pseudomonadati</taxon>
        <taxon>Pseudomonadota</taxon>
        <taxon>Alphaproteobacteria</taxon>
        <taxon>Rhodospirillales</taxon>
        <taxon>Rhodospirillaceae</taxon>
        <taxon>Magnetospirillum</taxon>
    </lineage>
</organism>
<dbReference type="CDD" id="cd07983">
    <property type="entry name" value="LPLAT_DUF374-like"/>
    <property type="match status" value="1"/>
</dbReference>
<reference evidence="2 3" key="1">
    <citation type="submission" date="2021-04" db="EMBL/GenBank/DDBJ databases">
        <title>Magnetospirillum sulfuroxidans sp. nov., a facultative chemolithoautotrophic sulfur-oxidizing alphaproteobacterium isolated from freshwater sediment and proposals for Paramagetospirillum gen. nov., and Magnetospirillaceae fam. nov.</title>
        <authorList>
            <person name="Koziaeva V."/>
            <person name="Geelhoed J.S."/>
            <person name="Sorokin D.Y."/>
            <person name="Grouzdev D.S."/>
        </authorList>
    </citation>
    <scope>NUCLEOTIDE SEQUENCE [LARGE SCALE GENOMIC DNA]</scope>
    <source>
        <strain evidence="2 3">J10</strain>
    </source>
</reference>
<name>A0ABS5IEN0_9PROT</name>
<dbReference type="Proteomes" id="UP000680714">
    <property type="component" value="Unassembled WGS sequence"/>
</dbReference>
<evidence type="ECO:0000313" key="2">
    <source>
        <dbReference type="EMBL" id="MBR9972869.1"/>
    </source>
</evidence>
<dbReference type="SUPFAM" id="SSF69593">
    <property type="entry name" value="Glycerol-3-phosphate (1)-acyltransferase"/>
    <property type="match status" value="1"/>
</dbReference>
<dbReference type="EMBL" id="JAGTUF010000014">
    <property type="protein sequence ID" value="MBR9972869.1"/>
    <property type="molecule type" value="Genomic_DNA"/>
</dbReference>
<evidence type="ECO:0000259" key="1">
    <source>
        <dbReference type="Pfam" id="PF04028"/>
    </source>
</evidence>
<keyword evidence="2" id="KW-0012">Acyltransferase</keyword>
<proteinExistence type="predicted"/>
<dbReference type="Pfam" id="PF04028">
    <property type="entry name" value="DUF374"/>
    <property type="match status" value="1"/>
</dbReference>
<comment type="caution">
    <text evidence="2">The sequence shown here is derived from an EMBL/GenBank/DDBJ whole genome shotgun (WGS) entry which is preliminary data.</text>
</comment>
<dbReference type="GO" id="GO:0016746">
    <property type="term" value="F:acyltransferase activity"/>
    <property type="evidence" value="ECO:0007669"/>
    <property type="project" value="UniProtKB-KW"/>
</dbReference>
<dbReference type="RefSeq" id="WP_211550045.1">
    <property type="nucleotide sequence ID" value="NZ_JAGTUF010000014.1"/>
</dbReference>
<dbReference type="InterPro" id="IPR007172">
    <property type="entry name" value="DUF374"/>
</dbReference>